<dbReference type="SUPFAM" id="SSF53062">
    <property type="entry name" value="PTS system fructose IIA component-like"/>
    <property type="match status" value="1"/>
</dbReference>
<sequence>MLSILVASHGKFASGLKSSVEILTGMGSRLTTIDAYLDDRDYTQDIKRFIETAERPAIIFTDLLGGSVNQKVVLAAAKQKNIYIVTQMNLAIILAVLLDSEPFSVQHLDELITESQVKRVEVFSDNKDEDMQDFFDYEGENEQ</sequence>
<dbReference type="Proteomes" id="UP000774947">
    <property type="component" value="Unassembled WGS sequence"/>
</dbReference>
<dbReference type="InterPro" id="IPR036662">
    <property type="entry name" value="PTS_EIIA_man-typ_sf"/>
</dbReference>
<accession>A0A921B523</accession>
<gene>
    <name evidence="3" type="ORF">K8W17_07520</name>
</gene>
<dbReference type="EMBL" id="DYXY01000200">
    <property type="protein sequence ID" value="HJE15910.1"/>
    <property type="molecule type" value="Genomic_DNA"/>
</dbReference>
<dbReference type="GO" id="GO:0016740">
    <property type="term" value="F:transferase activity"/>
    <property type="evidence" value="ECO:0007669"/>
    <property type="project" value="UniProtKB-KW"/>
</dbReference>
<organism evidence="3 4">
    <name type="scientific">Lapidilactobacillus dextrinicus</name>
    <dbReference type="NCBI Taxonomy" id="51664"/>
    <lineage>
        <taxon>Bacteria</taxon>
        <taxon>Bacillati</taxon>
        <taxon>Bacillota</taxon>
        <taxon>Bacilli</taxon>
        <taxon>Lactobacillales</taxon>
        <taxon>Lactobacillaceae</taxon>
        <taxon>Lapidilactobacillus</taxon>
    </lineage>
</organism>
<dbReference type="GO" id="GO:0016020">
    <property type="term" value="C:membrane"/>
    <property type="evidence" value="ECO:0007669"/>
    <property type="project" value="InterPro"/>
</dbReference>
<feature type="domain" description="PTS EIIA type-4" evidence="2">
    <location>
        <begin position="1"/>
        <end position="131"/>
    </location>
</feature>
<protein>
    <submittedName>
        <fullName evidence="3">PTS fructose transporter subunit IIA</fullName>
    </submittedName>
</protein>
<evidence type="ECO:0000313" key="4">
    <source>
        <dbReference type="Proteomes" id="UP000774947"/>
    </source>
</evidence>
<dbReference type="PANTHER" id="PTHR33799">
    <property type="entry name" value="PTS PERMEASE-RELATED-RELATED"/>
    <property type="match status" value="1"/>
</dbReference>
<dbReference type="PROSITE" id="PS51096">
    <property type="entry name" value="PTS_EIIA_TYPE_4"/>
    <property type="match status" value="1"/>
</dbReference>
<reference evidence="3" key="1">
    <citation type="journal article" date="2021" name="PeerJ">
        <title>Extensive microbial diversity within the chicken gut microbiome revealed by metagenomics and culture.</title>
        <authorList>
            <person name="Gilroy R."/>
            <person name="Ravi A."/>
            <person name="Getino M."/>
            <person name="Pursley I."/>
            <person name="Horton D.L."/>
            <person name="Alikhan N.F."/>
            <person name="Baker D."/>
            <person name="Gharbi K."/>
            <person name="Hall N."/>
            <person name="Watson M."/>
            <person name="Adriaenssens E.M."/>
            <person name="Foster-Nyarko E."/>
            <person name="Jarju S."/>
            <person name="Secka A."/>
            <person name="Antonio M."/>
            <person name="Oren A."/>
            <person name="Chaudhuri R.R."/>
            <person name="La Ragione R."/>
            <person name="Hildebrand F."/>
            <person name="Pallen M.J."/>
        </authorList>
    </citation>
    <scope>NUCLEOTIDE SEQUENCE</scope>
    <source>
        <strain evidence="3">CHK173-2119</strain>
    </source>
</reference>
<dbReference type="PANTHER" id="PTHR33799:SF1">
    <property type="entry name" value="PTS SYSTEM MANNOSE-SPECIFIC EIIAB COMPONENT-RELATED"/>
    <property type="match status" value="1"/>
</dbReference>
<keyword evidence="1" id="KW-0808">Transferase</keyword>
<dbReference type="InterPro" id="IPR004701">
    <property type="entry name" value="PTS_EIIA_man-typ"/>
</dbReference>
<dbReference type="Pfam" id="PF03610">
    <property type="entry name" value="EIIA-man"/>
    <property type="match status" value="1"/>
</dbReference>
<dbReference type="GO" id="GO:0009401">
    <property type="term" value="P:phosphoenolpyruvate-dependent sugar phosphotransferase system"/>
    <property type="evidence" value="ECO:0007669"/>
    <property type="project" value="InterPro"/>
</dbReference>
<comment type="caution">
    <text evidence="3">The sequence shown here is derived from an EMBL/GenBank/DDBJ whole genome shotgun (WGS) entry which is preliminary data.</text>
</comment>
<evidence type="ECO:0000256" key="1">
    <source>
        <dbReference type="ARBA" id="ARBA00022679"/>
    </source>
</evidence>
<evidence type="ECO:0000259" key="2">
    <source>
        <dbReference type="PROSITE" id="PS51096"/>
    </source>
</evidence>
<name>A0A921B523_9LACO</name>
<dbReference type="Gene3D" id="3.40.50.510">
    <property type="entry name" value="Phosphotransferase system, mannose-type IIA component"/>
    <property type="match status" value="1"/>
</dbReference>
<proteinExistence type="predicted"/>
<reference evidence="3" key="2">
    <citation type="submission" date="2021-09" db="EMBL/GenBank/DDBJ databases">
        <authorList>
            <person name="Gilroy R."/>
        </authorList>
    </citation>
    <scope>NUCLEOTIDE SEQUENCE</scope>
    <source>
        <strain evidence="3">CHK173-2119</strain>
    </source>
</reference>
<dbReference type="InterPro" id="IPR051471">
    <property type="entry name" value="Bacterial_PTS_sugar_comp"/>
</dbReference>
<evidence type="ECO:0000313" key="3">
    <source>
        <dbReference type="EMBL" id="HJE15910.1"/>
    </source>
</evidence>
<dbReference type="AlphaFoldDB" id="A0A921B523"/>